<feature type="compositionally biased region" description="Basic and acidic residues" evidence="1">
    <location>
        <begin position="95"/>
        <end position="123"/>
    </location>
</feature>
<feature type="compositionally biased region" description="Low complexity" evidence="1">
    <location>
        <begin position="211"/>
        <end position="220"/>
    </location>
</feature>
<organism evidence="2 3">
    <name type="scientific">Actinoplanes friuliensis DSM 7358</name>
    <dbReference type="NCBI Taxonomy" id="1246995"/>
    <lineage>
        <taxon>Bacteria</taxon>
        <taxon>Bacillati</taxon>
        <taxon>Actinomycetota</taxon>
        <taxon>Actinomycetes</taxon>
        <taxon>Micromonosporales</taxon>
        <taxon>Micromonosporaceae</taxon>
        <taxon>Actinoplanes</taxon>
    </lineage>
</organism>
<feature type="region of interest" description="Disordered" evidence="1">
    <location>
        <begin position="1"/>
        <end position="220"/>
    </location>
</feature>
<dbReference type="PATRIC" id="fig|1246995.3.peg.1419"/>
<feature type="compositionally biased region" description="Basic and acidic residues" evidence="1">
    <location>
        <begin position="195"/>
        <end position="210"/>
    </location>
</feature>
<accession>U5VVE7</accession>
<feature type="region of interest" description="Disordered" evidence="1">
    <location>
        <begin position="236"/>
        <end position="258"/>
    </location>
</feature>
<dbReference type="RefSeq" id="WP_023359211.1">
    <property type="nucleotide sequence ID" value="NC_022657.1"/>
</dbReference>
<evidence type="ECO:0000256" key="1">
    <source>
        <dbReference type="SAM" id="MobiDB-lite"/>
    </source>
</evidence>
<dbReference type="AlphaFoldDB" id="U5VVE7"/>
<feature type="compositionally biased region" description="Basic and acidic residues" evidence="1">
    <location>
        <begin position="54"/>
        <end position="66"/>
    </location>
</feature>
<dbReference type="Proteomes" id="UP000017746">
    <property type="component" value="Chromosome"/>
</dbReference>
<dbReference type="EMBL" id="CP006272">
    <property type="protein sequence ID" value="AGZ39680.1"/>
    <property type="molecule type" value="Genomic_DNA"/>
</dbReference>
<feature type="compositionally biased region" description="Basic and acidic residues" evidence="1">
    <location>
        <begin position="174"/>
        <end position="187"/>
    </location>
</feature>
<feature type="compositionally biased region" description="Polar residues" evidence="1">
    <location>
        <begin position="69"/>
        <end position="79"/>
    </location>
</feature>
<dbReference type="HOGENOM" id="CLU_840993_0_0_11"/>
<gene>
    <name evidence="2" type="ORF">AFR_06955</name>
</gene>
<proteinExistence type="predicted"/>
<evidence type="ECO:0000313" key="2">
    <source>
        <dbReference type="EMBL" id="AGZ39680.1"/>
    </source>
</evidence>
<dbReference type="OrthoDB" id="123178at2"/>
<feature type="compositionally biased region" description="Basic and acidic residues" evidence="1">
    <location>
        <begin position="7"/>
        <end position="26"/>
    </location>
</feature>
<protein>
    <submittedName>
        <fullName evidence="2">Uncharacterized protein</fullName>
    </submittedName>
</protein>
<keyword evidence="3" id="KW-1185">Reference proteome</keyword>
<dbReference type="KEGG" id="afs:AFR_06955"/>
<feature type="compositionally biased region" description="Low complexity" evidence="1">
    <location>
        <begin position="81"/>
        <end position="93"/>
    </location>
</feature>
<sequence length="330" mass="35486">MRFFSNDARETTDEQARDDDQPEKVQSDPVAVPNQRPPSPWSTPAAADSPSTPENDRWDDADRQPDDSVVTTSSNTYAGSTAAPDPDAPAATPWNKDDARADGDDTRVDGDHTRVDGHDHGGPADELDLPLDDKSTTTSPDDDVLKDNGTFDEPTAVDPATDKPLSADDTDETVALKDEGDFNDPKAVDPVTETPLDKDDRDTAVDEHDTSSVSEPAVSEPAVVPVPVPVAAAAPASAPATAPAAKKETVFDESDAQSFQERWREVQLRFVDSPKDAAGDAAKLVDEAFDKLTAALKSQRDGLTNDTEDTEQLRVQLRGYRDILNRILGL</sequence>
<dbReference type="STRING" id="1246995.AFR_06955"/>
<evidence type="ECO:0000313" key="3">
    <source>
        <dbReference type="Proteomes" id="UP000017746"/>
    </source>
</evidence>
<name>U5VVE7_9ACTN</name>
<reference evidence="2 3" key="1">
    <citation type="journal article" date="2014" name="J. Biotechnol.">
        <title>Complete genome sequence of the actinobacterium Actinoplanes friuliensis HAG 010964, producer of the lipopeptide antibiotic friulimycin.</title>
        <authorList>
            <person name="Ruckert C."/>
            <person name="Szczepanowski R."/>
            <person name="Albersmeier A."/>
            <person name="Goesmann A."/>
            <person name="Fischer N."/>
            <person name="Steinkamper A."/>
            <person name="Puhler A."/>
            <person name="Biener R."/>
            <person name="Schwartz D."/>
            <person name="Kalinowski J."/>
        </authorList>
    </citation>
    <scope>NUCLEOTIDE SEQUENCE [LARGE SCALE GENOMIC DNA]</scope>
    <source>
        <strain evidence="2 3">DSM 7358</strain>
    </source>
</reference>
<dbReference type="eggNOG" id="COG0508">
    <property type="taxonomic scope" value="Bacteria"/>
</dbReference>